<dbReference type="AlphaFoldDB" id="A0A1W6P1Z5"/>
<feature type="transmembrane region" description="Helical" evidence="1">
    <location>
        <begin position="64"/>
        <end position="83"/>
    </location>
</feature>
<feature type="transmembrane region" description="Helical" evidence="1">
    <location>
        <begin position="38"/>
        <end position="58"/>
    </location>
</feature>
<dbReference type="EMBL" id="CP019937">
    <property type="protein sequence ID" value="ARO15443.1"/>
    <property type="molecule type" value="Genomic_DNA"/>
</dbReference>
<organism evidence="2 3">
    <name type="scientific">Ketogulonicigenium robustum</name>
    <dbReference type="NCBI Taxonomy" id="92947"/>
    <lineage>
        <taxon>Bacteria</taxon>
        <taxon>Pseudomonadati</taxon>
        <taxon>Pseudomonadota</taxon>
        <taxon>Alphaproteobacteria</taxon>
        <taxon>Rhodobacterales</taxon>
        <taxon>Roseobacteraceae</taxon>
        <taxon>Ketogulonicigenium</taxon>
    </lineage>
</organism>
<gene>
    <name evidence="2" type="ORF">BVG79_02103</name>
</gene>
<dbReference type="RefSeq" id="WP_085786840.1">
    <property type="nucleotide sequence ID" value="NZ_CP019937.1"/>
</dbReference>
<proteinExistence type="predicted"/>
<accession>A0A1W6P1Z5</accession>
<keyword evidence="1" id="KW-1133">Transmembrane helix</keyword>
<keyword evidence="1" id="KW-0472">Membrane</keyword>
<dbReference type="OrthoDB" id="9808190at2"/>
<dbReference type="InterPro" id="IPR019253">
    <property type="entry name" value="DUF2244_TM"/>
</dbReference>
<sequence length="174" mass="20138">MPYEWVKPVAAPEESGAARVSDTPLAELHLWPYRSLPVRGFVIFMLITLGLIALPLVVMIGSPVLWGLLPFIALTLWGLYMAFRRNYRDGYVLERLQLWDDRVRLIRTGNRERRREWEANPHWVRVSIHADGGPVPHYITLNGSGREVEIGAFLSEDERQELIKELRPLFGPRR</sequence>
<protein>
    <recommendedName>
        <fullName evidence="4">Integral membrane protein</fullName>
    </recommendedName>
</protein>
<dbReference type="Proteomes" id="UP000242447">
    <property type="component" value="Chromosome"/>
</dbReference>
<name>A0A1W6P1Z5_9RHOB</name>
<evidence type="ECO:0000256" key="1">
    <source>
        <dbReference type="SAM" id="Phobius"/>
    </source>
</evidence>
<keyword evidence="1" id="KW-0812">Transmembrane</keyword>
<keyword evidence="3" id="KW-1185">Reference proteome</keyword>
<evidence type="ECO:0008006" key="4">
    <source>
        <dbReference type="Google" id="ProtNLM"/>
    </source>
</evidence>
<evidence type="ECO:0000313" key="2">
    <source>
        <dbReference type="EMBL" id="ARO15443.1"/>
    </source>
</evidence>
<dbReference type="STRING" id="92947.BVG79_02103"/>
<evidence type="ECO:0000313" key="3">
    <source>
        <dbReference type="Proteomes" id="UP000242447"/>
    </source>
</evidence>
<dbReference type="KEGG" id="kro:BVG79_02103"/>
<dbReference type="Pfam" id="PF10003">
    <property type="entry name" value="DUF2244"/>
    <property type="match status" value="1"/>
</dbReference>
<reference evidence="2 3" key="1">
    <citation type="submission" date="2017-02" db="EMBL/GenBank/DDBJ databases">
        <title>Ketogulonicigenium robustum SPU B003 Genome sequencing and assembly.</title>
        <authorList>
            <person name="Li Y."/>
            <person name="Liu L."/>
            <person name="Wang C."/>
            <person name="Zhang M."/>
            <person name="Zhang T."/>
            <person name="Zhang Y."/>
        </authorList>
    </citation>
    <scope>NUCLEOTIDE SEQUENCE [LARGE SCALE GENOMIC DNA]</scope>
    <source>
        <strain evidence="2 3">SPU_B003</strain>
    </source>
</reference>